<keyword evidence="6 13" id="KW-1133">Transmembrane helix</keyword>
<keyword evidence="5 12" id="KW-0812">Transmembrane</keyword>
<reference evidence="14" key="1">
    <citation type="thesis" date="2020" institute="ProQuest LLC" country="789 East Eisenhower Parkway, Ann Arbor, MI, USA">
        <title>Comparative Genomics and Chromosome Evolution.</title>
        <authorList>
            <person name="Mudd A.B."/>
        </authorList>
    </citation>
    <scope>NUCLEOTIDE SEQUENCE</scope>
    <source>
        <strain evidence="14">237g6f4</strain>
        <tissue evidence="14">Blood</tissue>
    </source>
</reference>
<dbReference type="Pfam" id="PF05296">
    <property type="entry name" value="TAS2R"/>
    <property type="match status" value="1"/>
</dbReference>
<evidence type="ECO:0000256" key="12">
    <source>
        <dbReference type="RuleBase" id="RU004424"/>
    </source>
</evidence>
<dbReference type="Proteomes" id="UP000824782">
    <property type="component" value="Unassembled WGS sequence"/>
</dbReference>
<dbReference type="GO" id="GO:0004930">
    <property type="term" value="F:G protein-coupled receptor activity"/>
    <property type="evidence" value="ECO:0007669"/>
    <property type="project" value="UniProtKB-KW"/>
</dbReference>
<evidence type="ECO:0000256" key="10">
    <source>
        <dbReference type="ARBA" id="ARBA00023224"/>
    </source>
</evidence>
<dbReference type="EMBL" id="WNYA01095183">
    <property type="protein sequence ID" value="KAG8534672.1"/>
    <property type="molecule type" value="Genomic_DNA"/>
</dbReference>
<feature type="transmembrane region" description="Helical" evidence="13">
    <location>
        <begin position="70"/>
        <end position="96"/>
    </location>
</feature>
<name>A0AAV6YBR2_ENGPU</name>
<evidence type="ECO:0000256" key="5">
    <source>
        <dbReference type="ARBA" id="ARBA00022692"/>
    </source>
</evidence>
<evidence type="ECO:0000256" key="13">
    <source>
        <dbReference type="SAM" id="Phobius"/>
    </source>
</evidence>
<proteinExistence type="inferred from homology"/>
<keyword evidence="9 12" id="KW-0675">Receptor</keyword>
<evidence type="ECO:0000256" key="4">
    <source>
        <dbReference type="ARBA" id="ARBA00022606"/>
    </source>
</evidence>
<evidence type="ECO:0000313" key="15">
    <source>
        <dbReference type="Proteomes" id="UP000824782"/>
    </source>
</evidence>
<accession>A0AAV6YBR2</accession>
<keyword evidence="3 12" id="KW-0919">Taste</keyword>
<evidence type="ECO:0000256" key="1">
    <source>
        <dbReference type="ARBA" id="ARBA00004141"/>
    </source>
</evidence>
<dbReference type="GO" id="GO:0016020">
    <property type="term" value="C:membrane"/>
    <property type="evidence" value="ECO:0007669"/>
    <property type="project" value="UniProtKB-SubCell"/>
</dbReference>
<evidence type="ECO:0000256" key="9">
    <source>
        <dbReference type="ARBA" id="ARBA00023170"/>
    </source>
</evidence>
<evidence type="ECO:0000256" key="11">
    <source>
        <dbReference type="RuleBase" id="RU004423"/>
    </source>
</evidence>
<keyword evidence="4 12" id="KW-0716">Sensory transduction</keyword>
<feature type="transmembrane region" description="Helical" evidence="13">
    <location>
        <begin position="6"/>
        <end position="22"/>
    </location>
</feature>
<evidence type="ECO:0000256" key="8">
    <source>
        <dbReference type="ARBA" id="ARBA00023136"/>
    </source>
</evidence>
<feature type="transmembrane region" description="Helical" evidence="13">
    <location>
        <begin position="217"/>
        <end position="238"/>
    </location>
</feature>
<gene>
    <name evidence="14" type="ORF">GDO81_018853</name>
</gene>
<organism evidence="14 15">
    <name type="scientific">Engystomops pustulosus</name>
    <name type="common">Tungara frog</name>
    <name type="synonym">Physalaemus pustulosus</name>
    <dbReference type="NCBI Taxonomy" id="76066"/>
    <lineage>
        <taxon>Eukaryota</taxon>
        <taxon>Metazoa</taxon>
        <taxon>Chordata</taxon>
        <taxon>Craniata</taxon>
        <taxon>Vertebrata</taxon>
        <taxon>Euteleostomi</taxon>
        <taxon>Amphibia</taxon>
        <taxon>Batrachia</taxon>
        <taxon>Anura</taxon>
        <taxon>Neobatrachia</taxon>
        <taxon>Hyloidea</taxon>
        <taxon>Leptodactylidae</taxon>
        <taxon>Leiuperinae</taxon>
        <taxon>Engystomops</taxon>
    </lineage>
</organism>
<evidence type="ECO:0000256" key="2">
    <source>
        <dbReference type="ARBA" id="ARBA00007376"/>
    </source>
</evidence>
<evidence type="ECO:0000256" key="7">
    <source>
        <dbReference type="ARBA" id="ARBA00023040"/>
    </source>
</evidence>
<keyword evidence="10 12" id="KW-0807">Transducer</keyword>
<dbReference type="SUPFAM" id="SSF81321">
    <property type="entry name" value="Family A G protein-coupled receptor-like"/>
    <property type="match status" value="1"/>
</dbReference>
<comment type="subcellular location">
    <subcellularLocation>
        <location evidence="1 12">Membrane</location>
        <topology evidence="1 12">Multi-pass membrane protein</topology>
    </subcellularLocation>
</comment>
<dbReference type="InterPro" id="IPR007960">
    <property type="entry name" value="TAS2R"/>
</dbReference>
<evidence type="ECO:0000256" key="3">
    <source>
        <dbReference type="ARBA" id="ARBA00022480"/>
    </source>
</evidence>
<feature type="non-terminal residue" evidence="14">
    <location>
        <position position="278"/>
    </location>
</feature>
<evidence type="ECO:0000313" key="14">
    <source>
        <dbReference type="EMBL" id="KAG8534672.1"/>
    </source>
</evidence>
<dbReference type="GO" id="GO:0033038">
    <property type="term" value="F:bitter taste receptor activity"/>
    <property type="evidence" value="ECO:0007669"/>
    <property type="project" value="InterPro"/>
</dbReference>
<comment type="similarity">
    <text evidence="2 11">Belongs to the G-protein coupled receptor T2R family.</text>
</comment>
<dbReference type="PANTHER" id="PTHR11394:SF164">
    <property type="entry name" value="TASTE RECEPTOR TYPE 2"/>
    <property type="match status" value="1"/>
</dbReference>
<dbReference type="AlphaFoldDB" id="A0AAV6YBR2"/>
<keyword evidence="15" id="KW-1185">Reference proteome</keyword>
<sequence length="278" mass="31686">MIESLLGLSMNIYILLVYMGNLKNGLSLGASDKVLLSKVMVNICLQLMETTQGVIYVFSPNLFYTHEILLWFVMGNLFLNSYSYWLIALLCVYYCVSITTCGHQTVVWLKRHLPSHLSHVLIASGFGLFVVSFPNIWFCAINPTGNTTYQSMFLRGQFITNEAYRASSVTLGSFLPLFVAFISTAITSWSLINHMWTMKQNNRGFTHSKFQTQLNATRTMILFLLIAVIYNVILIYFFRLPSSVSDDAILMIWYLIVSYPIAEAIIIIQSSSKLRRNL</sequence>
<feature type="transmembrane region" description="Helical" evidence="13">
    <location>
        <begin position="117"/>
        <end position="138"/>
    </location>
</feature>
<dbReference type="PANTHER" id="PTHR11394">
    <property type="entry name" value="TASTE RECEPTOR TYPE 2"/>
    <property type="match status" value="1"/>
</dbReference>
<protein>
    <recommendedName>
        <fullName evidence="12">Taste receptor type 2</fullName>
    </recommendedName>
</protein>
<comment type="caution">
    <text evidence="14">The sequence shown here is derived from an EMBL/GenBank/DDBJ whole genome shotgun (WGS) entry which is preliminary data.</text>
</comment>
<feature type="transmembrane region" description="Helical" evidence="13">
    <location>
        <begin position="250"/>
        <end position="268"/>
    </location>
</feature>
<evidence type="ECO:0000256" key="6">
    <source>
        <dbReference type="ARBA" id="ARBA00022989"/>
    </source>
</evidence>
<keyword evidence="8 12" id="KW-0472">Membrane</keyword>
<keyword evidence="7 12" id="KW-0297">G-protein coupled receptor</keyword>
<feature type="transmembrane region" description="Helical" evidence="13">
    <location>
        <begin position="174"/>
        <end position="196"/>
    </location>
</feature>